<evidence type="ECO:0000256" key="4">
    <source>
        <dbReference type="SAM" id="MobiDB-lite"/>
    </source>
</evidence>
<evidence type="ECO:0000313" key="6">
    <source>
        <dbReference type="EMBL" id="NNM75182.1"/>
    </source>
</evidence>
<dbReference type="PANTHER" id="PTHR24567">
    <property type="entry name" value="CRP FAMILY TRANSCRIPTIONAL REGULATORY PROTEIN"/>
    <property type="match status" value="1"/>
</dbReference>
<evidence type="ECO:0000256" key="3">
    <source>
        <dbReference type="ARBA" id="ARBA00023163"/>
    </source>
</evidence>
<dbReference type="PROSITE" id="PS51063">
    <property type="entry name" value="HTH_CRP_2"/>
    <property type="match status" value="1"/>
</dbReference>
<dbReference type="AlphaFoldDB" id="A0A849I6S3"/>
<dbReference type="Gene3D" id="2.60.120.10">
    <property type="entry name" value="Jelly Rolls"/>
    <property type="match status" value="1"/>
</dbReference>
<gene>
    <name evidence="6" type="ORF">HJG44_22740</name>
</gene>
<sequence>MNSAGSSPGADALVRKLDALSPLTDQDAATLERVVLAHARHARPREDLICEGDRPGGLRMILSGWACRYKMLEDGRRQILAFLLPGDSCDFNMRYVPRMDHSVAALTTVAYAELAPNVVDDLISSSPSVARALLCETISDASIQREWTVNLGQRVALERLAHLFCEIFVRLRLVGLASGNTCVFPPTQADLAAAVGLSDVHVNRTLQELRRAGLVELSTKSLTIPSLSALQAAALFEPGYLHLRHDRTESEASVSPHLLAEASPRQPESRA</sequence>
<proteinExistence type="predicted"/>
<accession>A0A849I6S3</accession>
<dbReference type="InterPro" id="IPR036390">
    <property type="entry name" value="WH_DNA-bd_sf"/>
</dbReference>
<evidence type="ECO:0000256" key="1">
    <source>
        <dbReference type="ARBA" id="ARBA00023015"/>
    </source>
</evidence>
<dbReference type="InterPro" id="IPR018490">
    <property type="entry name" value="cNMP-bd_dom_sf"/>
</dbReference>
<dbReference type="InterPro" id="IPR000595">
    <property type="entry name" value="cNMP-bd_dom"/>
</dbReference>
<feature type="domain" description="HTH crp-type" evidence="5">
    <location>
        <begin position="154"/>
        <end position="228"/>
    </location>
</feature>
<dbReference type="EMBL" id="JABEPP010000007">
    <property type="protein sequence ID" value="NNM75182.1"/>
    <property type="molecule type" value="Genomic_DNA"/>
</dbReference>
<dbReference type="Pfam" id="PF13545">
    <property type="entry name" value="HTH_Crp_2"/>
    <property type="match status" value="1"/>
</dbReference>
<dbReference type="Pfam" id="PF00027">
    <property type="entry name" value="cNMP_binding"/>
    <property type="match status" value="1"/>
</dbReference>
<comment type="caution">
    <text evidence="6">The sequence shown here is derived from an EMBL/GenBank/DDBJ whole genome shotgun (WGS) entry which is preliminary data.</text>
</comment>
<dbReference type="CDD" id="cd00038">
    <property type="entry name" value="CAP_ED"/>
    <property type="match status" value="1"/>
</dbReference>
<keyword evidence="1" id="KW-0805">Transcription regulation</keyword>
<dbReference type="PANTHER" id="PTHR24567:SF68">
    <property type="entry name" value="DNA-BINDING TRANSCRIPTIONAL DUAL REGULATOR CRP"/>
    <property type="match status" value="1"/>
</dbReference>
<evidence type="ECO:0000256" key="2">
    <source>
        <dbReference type="ARBA" id="ARBA00023125"/>
    </source>
</evidence>
<dbReference type="InterPro" id="IPR014710">
    <property type="entry name" value="RmlC-like_jellyroll"/>
</dbReference>
<keyword evidence="2" id="KW-0238">DNA-binding</keyword>
<organism evidence="6 7">
    <name type="scientific">Enterovirga aerilata</name>
    <dbReference type="NCBI Taxonomy" id="2730920"/>
    <lineage>
        <taxon>Bacteria</taxon>
        <taxon>Pseudomonadati</taxon>
        <taxon>Pseudomonadota</taxon>
        <taxon>Alphaproteobacteria</taxon>
        <taxon>Hyphomicrobiales</taxon>
        <taxon>Methylobacteriaceae</taxon>
        <taxon>Enterovirga</taxon>
    </lineage>
</organism>
<dbReference type="SUPFAM" id="SSF51206">
    <property type="entry name" value="cAMP-binding domain-like"/>
    <property type="match status" value="1"/>
</dbReference>
<feature type="region of interest" description="Disordered" evidence="4">
    <location>
        <begin position="252"/>
        <end position="271"/>
    </location>
</feature>
<dbReference type="SMART" id="SM00419">
    <property type="entry name" value="HTH_CRP"/>
    <property type="match status" value="1"/>
</dbReference>
<evidence type="ECO:0000313" key="7">
    <source>
        <dbReference type="Proteomes" id="UP000564885"/>
    </source>
</evidence>
<name>A0A849I6S3_9HYPH</name>
<dbReference type="InterPro" id="IPR012318">
    <property type="entry name" value="HTH_CRP"/>
</dbReference>
<dbReference type="GO" id="GO:0003700">
    <property type="term" value="F:DNA-binding transcription factor activity"/>
    <property type="evidence" value="ECO:0007669"/>
    <property type="project" value="TreeGrafter"/>
</dbReference>
<dbReference type="InterPro" id="IPR036388">
    <property type="entry name" value="WH-like_DNA-bd_sf"/>
</dbReference>
<keyword evidence="3" id="KW-0804">Transcription</keyword>
<dbReference type="GO" id="GO:0003677">
    <property type="term" value="F:DNA binding"/>
    <property type="evidence" value="ECO:0007669"/>
    <property type="project" value="UniProtKB-KW"/>
</dbReference>
<dbReference type="Proteomes" id="UP000564885">
    <property type="component" value="Unassembled WGS sequence"/>
</dbReference>
<protein>
    <submittedName>
        <fullName evidence="6">Crp/Fnr family transcriptional regulator</fullName>
    </submittedName>
</protein>
<keyword evidence="7" id="KW-1185">Reference proteome</keyword>
<dbReference type="RefSeq" id="WP_171220674.1">
    <property type="nucleotide sequence ID" value="NZ_JABEPP010000007.1"/>
</dbReference>
<dbReference type="InterPro" id="IPR050397">
    <property type="entry name" value="Env_Response_Regulators"/>
</dbReference>
<dbReference type="SUPFAM" id="SSF46785">
    <property type="entry name" value="Winged helix' DNA-binding domain"/>
    <property type="match status" value="1"/>
</dbReference>
<dbReference type="Gene3D" id="1.10.10.10">
    <property type="entry name" value="Winged helix-like DNA-binding domain superfamily/Winged helix DNA-binding domain"/>
    <property type="match status" value="1"/>
</dbReference>
<dbReference type="GO" id="GO:0005829">
    <property type="term" value="C:cytosol"/>
    <property type="evidence" value="ECO:0007669"/>
    <property type="project" value="TreeGrafter"/>
</dbReference>
<reference evidence="6 7" key="1">
    <citation type="submission" date="2020-04" db="EMBL/GenBank/DDBJ databases">
        <title>Enterovirga sp. isolate from soil.</title>
        <authorList>
            <person name="Chea S."/>
            <person name="Kim D.-U."/>
        </authorList>
    </citation>
    <scope>NUCLEOTIDE SEQUENCE [LARGE SCALE GENOMIC DNA]</scope>
    <source>
        <strain evidence="6 7">DB1703</strain>
    </source>
</reference>
<evidence type="ECO:0000259" key="5">
    <source>
        <dbReference type="PROSITE" id="PS51063"/>
    </source>
</evidence>